<evidence type="ECO:0000313" key="3">
    <source>
        <dbReference type="EMBL" id="ODQ70874.1"/>
    </source>
</evidence>
<sequence>MVWIHATQTTNSMAKPSDGNGYSRWVLIICRSLNARQTVTALSPPEAAKPHKSRLKNLPSRNFASGLLPSFGQDGYRTLPSWSRASVYAPATSSTSPVPSRSPAPVTSTSSQLSGPSISNGTSSTSSKTTTPYTPDSMRIDALSRYKVNVPPETITGPSQKTYPGSAPQFNIETSDRRFILPEPTVSTNRGRVAPDKPYSGPPPVIQSWSNINLPLPDLDVASARDSPEPSGVSPAQSPSVGHATPAVTSRRYGDDRKSPSSFSSYYQSSPSSTSRSWPSHSFLYGYQGQSLPLPEQSDRRQGRELASESASSAELNSLVSGYTPKSAYRAEDSKSLKISGTASRDNRKLSDYQPSIALPSSDSRSDTENPRYGAASVASLGTAATSNGVMASRLYSRATSCSIYGVQRVSYPESHTRIADSRTPAPSTSCPESAMGNETNVSGASGTQQHQPPVFSVLSSSASSSASSTPKTPCVTQIPSSSSTSSANSTKSIHPVLSRLKSSESLQQRRSPGSNLSLSGLQKPKRSESIERNERESMSPSAIPISDSSISASFKQNSINGKELSTLNCNEAAAKQSDISPPRITTTVDDSCSNCGISASVLVEYAKGKEELVVKKKQWEVYFCEDQAEKGELKEEIEAIKEQNAKMQVEYEITRIDRENLRMDCESLKKKLDAQQKFINELSQQLEAQRDEIRRAEACVSSGGIHAAGLSLSIDSSAAVHSPPATTESVCSVSDTYDGRLNHKDSAAIMHDEVDAKGDMDMEVVHQIITRSRASKATNGEQQEISNSSVEIARHAVHITVTISCRICDW</sequence>
<protein>
    <submittedName>
        <fullName evidence="3">Uncharacterized protein</fullName>
    </submittedName>
</protein>
<feature type="compositionally biased region" description="Polar residues" evidence="2">
    <location>
        <begin position="156"/>
        <end position="173"/>
    </location>
</feature>
<dbReference type="OrthoDB" id="10582725at2759"/>
<feature type="region of interest" description="Disordered" evidence="2">
    <location>
        <begin position="89"/>
        <end position="138"/>
    </location>
</feature>
<feature type="compositionally biased region" description="Low complexity" evidence="2">
    <location>
        <begin position="89"/>
        <end position="137"/>
    </location>
</feature>
<feature type="coiled-coil region" evidence="1">
    <location>
        <begin position="631"/>
        <end position="700"/>
    </location>
</feature>
<dbReference type="EMBL" id="KV454299">
    <property type="protein sequence ID" value="ODQ70874.1"/>
    <property type="molecule type" value="Genomic_DNA"/>
</dbReference>
<feature type="region of interest" description="Disordered" evidence="2">
    <location>
        <begin position="415"/>
        <end position="548"/>
    </location>
</feature>
<gene>
    <name evidence="3" type="ORF">LIPSTDRAFT_161072</name>
</gene>
<dbReference type="Proteomes" id="UP000094385">
    <property type="component" value="Unassembled WGS sequence"/>
</dbReference>
<reference evidence="3 4" key="1">
    <citation type="journal article" date="2016" name="Proc. Natl. Acad. Sci. U.S.A.">
        <title>Comparative genomics of biotechnologically important yeasts.</title>
        <authorList>
            <person name="Riley R."/>
            <person name="Haridas S."/>
            <person name="Wolfe K.H."/>
            <person name="Lopes M.R."/>
            <person name="Hittinger C.T."/>
            <person name="Goeker M."/>
            <person name="Salamov A.A."/>
            <person name="Wisecaver J.H."/>
            <person name="Long T.M."/>
            <person name="Calvey C.H."/>
            <person name="Aerts A.L."/>
            <person name="Barry K.W."/>
            <person name="Choi C."/>
            <person name="Clum A."/>
            <person name="Coughlan A.Y."/>
            <person name="Deshpande S."/>
            <person name="Douglass A.P."/>
            <person name="Hanson S.J."/>
            <person name="Klenk H.-P."/>
            <person name="LaButti K.M."/>
            <person name="Lapidus A."/>
            <person name="Lindquist E.A."/>
            <person name="Lipzen A.M."/>
            <person name="Meier-Kolthoff J.P."/>
            <person name="Ohm R.A."/>
            <person name="Otillar R.P."/>
            <person name="Pangilinan J.L."/>
            <person name="Peng Y."/>
            <person name="Rokas A."/>
            <person name="Rosa C.A."/>
            <person name="Scheuner C."/>
            <person name="Sibirny A.A."/>
            <person name="Slot J.C."/>
            <person name="Stielow J.B."/>
            <person name="Sun H."/>
            <person name="Kurtzman C.P."/>
            <person name="Blackwell M."/>
            <person name="Grigoriev I.V."/>
            <person name="Jeffries T.W."/>
        </authorList>
    </citation>
    <scope>NUCLEOTIDE SEQUENCE [LARGE SCALE GENOMIC DNA]</scope>
    <source>
        <strain evidence="3 4">NRRL Y-11557</strain>
    </source>
</reference>
<keyword evidence="4" id="KW-1185">Reference proteome</keyword>
<feature type="compositionally biased region" description="Basic and acidic residues" evidence="2">
    <location>
        <begin position="297"/>
        <end position="307"/>
    </location>
</feature>
<evidence type="ECO:0000256" key="1">
    <source>
        <dbReference type="SAM" id="Coils"/>
    </source>
</evidence>
<feature type="compositionally biased region" description="Low complexity" evidence="2">
    <location>
        <begin position="260"/>
        <end position="282"/>
    </location>
</feature>
<feature type="compositionally biased region" description="Low complexity" evidence="2">
    <location>
        <begin position="460"/>
        <end position="469"/>
    </location>
</feature>
<feature type="compositionally biased region" description="Polar residues" evidence="2">
    <location>
        <begin position="504"/>
        <end position="521"/>
    </location>
</feature>
<feature type="compositionally biased region" description="Polar residues" evidence="2">
    <location>
        <begin position="425"/>
        <end position="452"/>
    </location>
</feature>
<evidence type="ECO:0000256" key="2">
    <source>
        <dbReference type="SAM" id="MobiDB-lite"/>
    </source>
</evidence>
<name>A0A1E3Q032_LIPST</name>
<keyword evidence="1" id="KW-0175">Coiled coil</keyword>
<feature type="compositionally biased region" description="Low complexity" evidence="2">
    <location>
        <begin position="308"/>
        <end position="321"/>
    </location>
</feature>
<feature type="compositionally biased region" description="Basic and acidic residues" evidence="2">
    <location>
        <begin position="526"/>
        <end position="538"/>
    </location>
</feature>
<proteinExistence type="predicted"/>
<feature type="compositionally biased region" description="Low complexity" evidence="2">
    <location>
        <begin position="481"/>
        <end position="493"/>
    </location>
</feature>
<accession>A0A1E3Q032</accession>
<feature type="region of interest" description="Disordered" evidence="2">
    <location>
        <begin position="150"/>
        <end position="373"/>
    </location>
</feature>
<feature type="compositionally biased region" description="Polar residues" evidence="2">
    <location>
        <begin position="470"/>
        <end position="480"/>
    </location>
</feature>
<evidence type="ECO:0000313" key="4">
    <source>
        <dbReference type="Proteomes" id="UP000094385"/>
    </source>
</evidence>
<feature type="compositionally biased region" description="Low complexity" evidence="2">
    <location>
        <begin position="539"/>
        <end position="548"/>
    </location>
</feature>
<organism evidence="3 4">
    <name type="scientific">Lipomyces starkeyi NRRL Y-11557</name>
    <dbReference type="NCBI Taxonomy" id="675824"/>
    <lineage>
        <taxon>Eukaryota</taxon>
        <taxon>Fungi</taxon>
        <taxon>Dikarya</taxon>
        <taxon>Ascomycota</taxon>
        <taxon>Saccharomycotina</taxon>
        <taxon>Lipomycetes</taxon>
        <taxon>Lipomycetales</taxon>
        <taxon>Lipomycetaceae</taxon>
        <taxon>Lipomyces</taxon>
    </lineage>
</organism>
<dbReference type="AlphaFoldDB" id="A0A1E3Q032"/>